<organism evidence="3 4">
    <name type="scientific">Thiorhodococcus mannitoliphagus</name>
    <dbReference type="NCBI Taxonomy" id="329406"/>
    <lineage>
        <taxon>Bacteria</taxon>
        <taxon>Pseudomonadati</taxon>
        <taxon>Pseudomonadota</taxon>
        <taxon>Gammaproteobacteria</taxon>
        <taxon>Chromatiales</taxon>
        <taxon>Chromatiaceae</taxon>
        <taxon>Thiorhodococcus</taxon>
    </lineage>
</organism>
<dbReference type="RefSeq" id="WP_164653836.1">
    <property type="nucleotide sequence ID" value="NZ_JAAIJR010000035.1"/>
</dbReference>
<feature type="domain" description="DUF4872" evidence="2">
    <location>
        <begin position="159"/>
        <end position="332"/>
    </location>
</feature>
<feature type="domain" description="Butirosin biosynthesis protein H N-terminal" evidence="1">
    <location>
        <begin position="16"/>
        <end position="147"/>
    </location>
</feature>
<dbReference type="Proteomes" id="UP000471640">
    <property type="component" value="Unassembled WGS sequence"/>
</dbReference>
<accession>A0A6P1DR42</accession>
<keyword evidence="4" id="KW-1185">Reference proteome</keyword>
<comment type="caution">
    <text evidence="3">The sequence shown here is derived from an EMBL/GenBank/DDBJ whole genome shotgun (WGS) entry which is preliminary data.</text>
</comment>
<name>A0A6P1DR42_9GAMM</name>
<reference evidence="4" key="1">
    <citation type="journal article" date="2020" name="Microbiol. Resour. Announc.">
        <title>Draft Genome Sequences of Thiorhodococcus mannitoliphagus and Thiorhodococcus minor, Purple Sulfur Photosynthetic Bacteria in the Gammaproteobacterial Family Chromatiaceae.</title>
        <authorList>
            <person name="Aviles F.A."/>
            <person name="Meyer T.E."/>
            <person name="Kyndt J.A."/>
        </authorList>
    </citation>
    <scope>NUCLEOTIDE SEQUENCE [LARGE SCALE GENOMIC DNA]</scope>
    <source>
        <strain evidence="4">DSM 18266</strain>
    </source>
</reference>
<dbReference type="Pfam" id="PF16169">
    <property type="entry name" value="DUF4872"/>
    <property type="match status" value="1"/>
</dbReference>
<dbReference type="Pfam" id="PF14399">
    <property type="entry name" value="BtrH_N"/>
    <property type="match status" value="1"/>
</dbReference>
<proteinExistence type="predicted"/>
<evidence type="ECO:0000259" key="2">
    <source>
        <dbReference type="Pfam" id="PF16169"/>
    </source>
</evidence>
<dbReference type="AlphaFoldDB" id="A0A6P1DR42"/>
<dbReference type="InterPro" id="IPR032369">
    <property type="entry name" value="DUF4872"/>
</dbReference>
<protein>
    <submittedName>
        <fullName evidence="3">BtrH N-terminal domain-containing protein</fullName>
    </submittedName>
</protein>
<dbReference type="InterPro" id="IPR026935">
    <property type="entry name" value="BtrH_N"/>
</dbReference>
<gene>
    <name evidence="3" type="ORF">G3480_10465</name>
</gene>
<evidence type="ECO:0000313" key="4">
    <source>
        <dbReference type="Proteomes" id="UP000471640"/>
    </source>
</evidence>
<evidence type="ECO:0000259" key="1">
    <source>
        <dbReference type="Pfam" id="PF14399"/>
    </source>
</evidence>
<sequence length="340" mass="37929">MTENIHIDFPHRQAAHCESGVAANLLSYQGIDINEATAFGIGGGLFFAYLPFIRLNHLPMVTYRGAAGSLLKQISKIPGFTLEQQTFSDPGIAMAALDQKLADSIPVGLQTGVFWLPYFPKALRFHFNAHNLVVYGKEGDEYLISDPVFPEPERCPTRDLAKARFAAGALAPKGKMYHFSQVDTQFDQRRAIVQGIDVVCRMMTASPFLLIGVKGMRFLAGRLCRWPRRLGQKKADLHLGHVVRMQEEIGTGGGGFRFMYAAFLQESSGRLDDERLSACATGLIEAGDQWRAFAVMAARLCKKREKPGDSYANAAEHIRRCADLEEQVYTDLRRWVRQLA</sequence>
<evidence type="ECO:0000313" key="3">
    <source>
        <dbReference type="EMBL" id="NEX20727.1"/>
    </source>
</evidence>
<dbReference type="EMBL" id="JAAIJR010000035">
    <property type="protein sequence ID" value="NEX20727.1"/>
    <property type="molecule type" value="Genomic_DNA"/>
</dbReference>
<reference evidence="3 4" key="2">
    <citation type="submission" date="2020-02" db="EMBL/GenBank/DDBJ databases">
        <title>Genome sequences of Thiorhodococcus mannitoliphagus and Thiorhodococcus minor, purple sulfur photosynthetic bacteria in the gammaproteobacterial family, Chromatiaceae.</title>
        <authorList>
            <person name="Aviles F.A."/>
            <person name="Meyer T.E."/>
            <person name="Kyndt J.A."/>
        </authorList>
    </citation>
    <scope>NUCLEOTIDE SEQUENCE [LARGE SCALE GENOMIC DNA]</scope>
    <source>
        <strain evidence="3 4">DSM 18266</strain>
    </source>
</reference>